<feature type="non-terminal residue" evidence="2">
    <location>
        <position position="1"/>
    </location>
</feature>
<evidence type="ECO:0000256" key="1">
    <source>
        <dbReference type="SAM" id="MobiDB-lite"/>
    </source>
</evidence>
<name>A0A843XIM3_COLES</name>
<sequence length="99" mass="11264">VVKRRPVVNRWCLFPSVRKEDLCIRVFVFLFEAMASRGRHYAQAHDDEQRREEMGEQQAPAPQGPTVLPPPPPMDYGMFMNGLVQAIQIEAQTQAALQA</sequence>
<keyword evidence="3" id="KW-1185">Reference proteome</keyword>
<proteinExistence type="predicted"/>
<dbReference type="Proteomes" id="UP000652761">
    <property type="component" value="Unassembled WGS sequence"/>
</dbReference>
<accession>A0A843XIM3</accession>
<gene>
    <name evidence="2" type="ORF">Taro_052030</name>
</gene>
<protein>
    <submittedName>
        <fullName evidence="2">Uncharacterized protein</fullName>
    </submittedName>
</protein>
<evidence type="ECO:0000313" key="2">
    <source>
        <dbReference type="EMBL" id="MQM19030.1"/>
    </source>
</evidence>
<comment type="caution">
    <text evidence="2">The sequence shown here is derived from an EMBL/GenBank/DDBJ whole genome shotgun (WGS) entry which is preliminary data.</text>
</comment>
<evidence type="ECO:0000313" key="3">
    <source>
        <dbReference type="Proteomes" id="UP000652761"/>
    </source>
</evidence>
<dbReference type="AlphaFoldDB" id="A0A843XIM3"/>
<feature type="compositionally biased region" description="Basic and acidic residues" evidence="1">
    <location>
        <begin position="43"/>
        <end position="54"/>
    </location>
</feature>
<reference evidence="2" key="1">
    <citation type="submission" date="2017-07" db="EMBL/GenBank/DDBJ databases">
        <title>Taro Niue Genome Assembly and Annotation.</title>
        <authorList>
            <person name="Atibalentja N."/>
            <person name="Keating K."/>
            <person name="Fields C.J."/>
        </authorList>
    </citation>
    <scope>NUCLEOTIDE SEQUENCE</scope>
    <source>
        <strain evidence="2">Niue_2</strain>
        <tissue evidence="2">Leaf</tissue>
    </source>
</reference>
<organism evidence="2 3">
    <name type="scientific">Colocasia esculenta</name>
    <name type="common">Wild taro</name>
    <name type="synonym">Arum esculentum</name>
    <dbReference type="NCBI Taxonomy" id="4460"/>
    <lineage>
        <taxon>Eukaryota</taxon>
        <taxon>Viridiplantae</taxon>
        <taxon>Streptophyta</taxon>
        <taxon>Embryophyta</taxon>
        <taxon>Tracheophyta</taxon>
        <taxon>Spermatophyta</taxon>
        <taxon>Magnoliopsida</taxon>
        <taxon>Liliopsida</taxon>
        <taxon>Araceae</taxon>
        <taxon>Aroideae</taxon>
        <taxon>Colocasieae</taxon>
        <taxon>Colocasia</taxon>
    </lineage>
</organism>
<dbReference type="EMBL" id="NMUH01008602">
    <property type="protein sequence ID" value="MQM19030.1"/>
    <property type="molecule type" value="Genomic_DNA"/>
</dbReference>
<feature type="region of interest" description="Disordered" evidence="1">
    <location>
        <begin position="40"/>
        <end position="72"/>
    </location>
</feature>